<organism evidence="2">
    <name type="scientific">Arundo donax</name>
    <name type="common">Giant reed</name>
    <name type="synonym">Donax arundinaceus</name>
    <dbReference type="NCBI Taxonomy" id="35708"/>
    <lineage>
        <taxon>Eukaryota</taxon>
        <taxon>Viridiplantae</taxon>
        <taxon>Streptophyta</taxon>
        <taxon>Embryophyta</taxon>
        <taxon>Tracheophyta</taxon>
        <taxon>Spermatophyta</taxon>
        <taxon>Magnoliopsida</taxon>
        <taxon>Liliopsida</taxon>
        <taxon>Poales</taxon>
        <taxon>Poaceae</taxon>
        <taxon>PACMAD clade</taxon>
        <taxon>Arundinoideae</taxon>
        <taxon>Arundineae</taxon>
        <taxon>Arundo</taxon>
    </lineage>
</organism>
<reference evidence="2" key="2">
    <citation type="journal article" date="2015" name="Data Brief">
        <title>Shoot transcriptome of the giant reed, Arundo donax.</title>
        <authorList>
            <person name="Barrero R.A."/>
            <person name="Guerrero F.D."/>
            <person name="Moolhuijzen P."/>
            <person name="Goolsby J.A."/>
            <person name="Tidwell J."/>
            <person name="Bellgard S.E."/>
            <person name="Bellgard M.I."/>
        </authorList>
    </citation>
    <scope>NUCLEOTIDE SEQUENCE</scope>
    <source>
        <tissue evidence="2">Shoot tissue taken approximately 20 cm above the soil surface</tissue>
    </source>
</reference>
<reference evidence="2" key="1">
    <citation type="submission" date="2014-09" db="EMBL/GenBank/DDBJ databases">
        <authorList>
            <person name="Magalhaes I.L.F."/>
            <person name="Oliveira U."/>
            <person name="Santos F.R."/>
            <person name="Vidigal T.H.D.A."/>
            <person name="Brescovit A.D."/>
            <person name="Santos A.J."/>
        </authorList>
    </citation>
    <scope>NUCLEOTIDE SEQUENCE</scope>
    <source>
        <tissue evidence="2">Shoot tissue taken approximately 20 cm above the soil surface</tissue>
    </source>
</reference>
<name>A0A0A9B8J3_ARUDO</name>
<evidence type="ECO:0000313" key="2">
    <source>
        <dbReference type="EMBL" id="JAD55587.1"/>
    </source>
</evidence>
<protein>
    <submittedName>
        <fullName evidence="2">Uncharacterized protein</fullName>
    </submittedName>
</protein>
<sequence>MCKAACAEGGGRFQHGKKKRLLAGAKRCRSTASRRGLPSRG</sequence>
<dbReference type="AlphaFoldDB" id="A0A0A9B8J3"/>
<evidence type="ECO:0000256" key="1">
    <source>
        <dbReference type="SAM" id="MobiDB-lite"/>
    </source>
</evidence>
<feature type="region of interest" description="Disordered" evidence="1">
    <location>
        <begin position="16"/>
        <end position="41"/>
    </location>
</feature>
<accession>A0A0A9B8J3</accession>
<proteinExistence type="predicted"/>
<feature type="compositionally biased region" description="Basic residues" evidence="1">
    <location>
        <begin position="16"/>
        <end position="29"/>
    </location>
</feature>
<dbReference type="EMBL" id="GBRH01242308">
    <property type="protein sequence ID" value="JAD55587.1"/>
    <property type="molecule type" value="Transcribed_RNA"/>
</dbReference>